<evidence type="ECO:0000256" key="3">
    <source>
        <dbReference type="ARBA" id="ARBA00022692"/>
    </source>
</evidence>
<dbReference type="InterPro" id="IPR013122">
    <property type="entry name" value="PKD1_2_channel"/>
</dbReference>
<comment type="subcellular location">
    <subcellularLocation>
        <location evidence="1">Membrane</location>
        <topology evidence="1">Multi-pass membrane protein</topology>
    </subcellularLocation>
</comment>
<dbReference type="eggNOG" id="KOG3599">
    <property type="taxonomic scope" value="Eukaryota"/>
</dbReference>
<dbReference type="GeneID" id="7826946"/>
<proteinExistence type="inferred from homology"/>
<feature type="transmembrane region" description="Helical" evidence="8">
    <location>
        <begin position="764"/>
        <end position="785"/>
    </location>
</feature>
<keyword evidence="5 8" id="KW-0472">Membrane</keyword>
<name>I7MHL0_TETTS</name>
<dbReference type="HOGENOM" id="CLU_308281_0_0_1"/>
<dbReference type="PANTHER" id="PTHR10877">
    <property type="entry name" value="POLYCYSTIN FAMILY MEMBER"/>
    <property type="match status" value="1"/>
</dbReference>
<dbReference type="InParanoid" id="I7MHL0"/>
<feature type="coiled-coil region" evidence="6">
    <location>
        <begin position="7"/>
        <end position="34"/>
    </location>
</feature>
<evidence type="ECO:0000256" key="5">
    <source>
        <dbReference type="ARBA" id="ARBA00023136"/>
    </source>
</evidence>
<dbReference type="Pfam" id="PF20519">
    <property type="entry name" value="Polycystin_dom"/>
    <property type="match status" value="1"/>
</dbReference>
<dbReference type="KEGG" id="tet:TTHERM_00444520"/>
<dbReference type="RefSeq" id="XP_001023315.2">
    <property type="nucleotide sequence ID" value="XM_001023315.3"/>
</dbReference>
<evidence type="ECO:0000256" key="6">
    <source>
        <dbReference type="SAM" id="Coils"/>
    </source>
</evidence>
<dbReference type="AlphaFoldDB" id="I7MHL0"/>
<dbReference type="STRING" id="312017.I7MHL0"/>
<evidence type="ECO:0000256" key="2">
    <source>
        <dbReference type="ARBA" id="ARBA00007200"/>
    </source>
</evidence>
<reference evidence="12" key="1">
    <citation type="journal article" date="2006" name="PLoS Biol.">
        <title>Macronuclear genome sequence of the ciliate Tetrahymena thermophila, a model eukaryote.</title>
        <authorList>
            <person name="Eisen J.A."/>
            <person name="Coyne R.S."/>
            <person name="Wu M."/>
            <person name="Wu D."/>
            <person name="Thiagarajan M."/>
            <person name="Wortman J.R."/>
            <person name="Badger J.H."/>
            <person name="Ren Q."/>
            <person name="Amedeo P."/>
            <person name="Jones K.M."/>
            <person name="Tallon L.J."/>
            <person name="Delcher A.L."/>
            <person name="Salzberg S.L."/>
            <person name="Silva J.C."/>
            <person name="Haas B.J."/>
            <person name="Majoros W.H."/>
            <person name="Farzad M."/>
            <person name="Carlton J.M."/>
            <person name="Smith R.K. Jr."/>
            <person name="Garg J."/>
            <person name="Pearlman R.E."/>
            <person name="Karrer K.M."/>
            <person name="Sun L."/>
            <person name="Manning G."/>
            <person name="Elde N.C."/>
            <person name="Turkewitz A.P."/>
            <person name="Asai D.J."/>
            <person name="Wilkes D.E."/>
            <person name="Wang Y."/>
            <person name="Cai H."/>
            <person name="Collins K."/>
            <person name="Stewart B.A."/>
            <person name="Lee S.R."/>
            <person name="Wilamowska K."/>
            <person name="Weinberg Z."/>
            <person name="Ruzzo W.L."/>
            <person name="Wloga D."/>
            <person name="Gaertig J."/>
            <person name="Frankel J."/>
            <person name="Tsao C.-C."/>
            <person name="Gorovsky M.A."/>
            <person name="Keeling P.J."/>
            <person name="Waller R.F."/>
            <person name="Patron N.J."/>
            <person name="Cherry J.M."/>
            <person name="Stover N.A."/>
            <person name="Krieger C.J."/>
            <person name="del Toro C."/>
            <person name="Ryder H.F."/>
            <person name="Williamson S.C."/>
            <person name="Barbeau R.A."/>
            <person name="Hamilton E.P."/>
            <person name="Orias E."/>
        </authorList>
    </citation>
    <scope>NUCLEOTIDE SEQUENCE [LARGE SCALE GENOMIC DNA]</scope>
    <source>
        <strain evidence="12">SB210</strain>
    </source>
</reference>
<feature type="transmembrane region" description="Helical" evidence="8">
    <location>
        <begin position="797"/>
        <end position="819"/>
    </location>
</feature>
<keyword evidence="12" id="KW-1185">Reference proteome</keyword>
<evidence type="ECO:0000313" key="11">
    <source>
        <dbReference type="EMBL" id="EAS03070.2"/>
    </source>
</evidence>
<keyword evidence="6" id="KW-0175">Coiled coil</keyword>
<sequence>MKHTESIQNIIKEVEKKKDEIASKKTEILTLQHQNVVLSEQAYIQKDKLYMLEAEYQDRKRIFENLYIKYKKKNQNMQDEEFEEADIDESINPLKKIGKRANRLHTEMNQDDEKEKKNQQEISDLRVLEGIQNYLDKQIQKYDKNRMMKQLNFSPQKEKNKNQSKKNNNYSDSSSEDDNNDSDSDKSQEDALLPKEKNNAQFVRPFNPFTCVLIRFKTNKVAEVDDGSKLLLSIRVEEKTKFIEIKRAACQYWQVKDPNQKDINGILSQAIQKDENFSFMDLCDETNSSLPDSELVIQFLMQKGYKNLGQCTLILKPKEFRTGLDSLQAESTRINKGVDQEKSQGQYFVKKVQNNSINPYDFFFQEYPSLQFYIELKQLHESESGDSQQEEMVLTKNVNDSHCCILTFLIMIIVVTAIYLSKMIDVEIKHFTNTYITNTLKLDKLNDLQNDAIFDNFLKLTLSQCFFDSRYYAPNQAYFKDNFATIGNIRIRFQMQNLTQCDIYANSQSKNVCFNLDETQLLKKDIGSSSSKYQFQKFQNGPTDKNQRFDLKGTYGTYSPEGYMLDFNVTISRKNYQGQIDLLKNLILYELELRVIIVTFTLYNPTLDIWVNVNIIIERDRYGSMIPSTPKIYFFKPNIYEGPDGSTMLALDIIRLVSTVILLIFVFYQIYLTQLSYVFSLLGFLNITVIGFSVASLALSFLSYSCGFDENKLFSLHTNMVKEYDSLDIKNITLDNWIAFQNKYYVDLTYVGYLYTSLQSIQSILITILLFRFIFVFSFSIYLKTIVDTIKNAGGDLLKYFIILLPLLISFALIFYQIWGAYIEQFNNLTASLCSVILMTIGYMNADQINQINTVWSIIFVVLFYLLIIFLFYSFILGIMVESQHSVIMQKGYPSMQKSTITGVIIIQWLFQWVPEVVKDYFSKFVSIINDASSSNEKKVDGEQNSFDETQNLKSGKM</sequence>
<feature type="transmembrane region" description="Helical" evidence="8">
    <location>
        <begin position="653"/>
        <end position="671"/>
    </location>
</feature>
<evidence type="ECO:0000256" key="1">
    <source>
        <dbReference type="ARBA" id="ARBA00004141"/>
    </source>
</evidence>
<dbReference type="PANTHER" id="PTHR10877:SF183">
    <property type="entry name" value="AT14535P-RELATED"/>
    <property type="match status" value="1"/>
</dbReference>
<evidence type="ECO:0000256" key="8">
    <source>
        <dbReference type="SAM" id="Phobius"/>
    </source>
</evidence>
<evidence type="ECO:0000256" key="4">
    <source>
        <dbReference type="ARBA" id="ARBA00022989"/>
    </source>
</evidence>
<feature type="compositionally biased region" description="Polar residues" evidence="7">
    <location>
        <begin position="943"/>
        <end position="958"/>
    </location>
</feature>
<feature type="region of interest" description="Disordered" evidence="7">
    <location>
        <begin position="152"/>
        <end position="190"/>
    </location>
</feature>
<protein>
    <submittedName>
        <fullName evidence="11">Cation channel family transporter</fullName>
    </submittedName>
</protein>
<dbReference type="GO" id="GO:0016020">
    <property type="term" value="C:membrane"/>
    <property type="evidence" value="ECO:0007669"/>
    <property type="project" value="UniProtKB-SubCell"/>
</dbReference>
<comment type="similarity">
    <text evidence="2">Belongs to the polycystin family.</text>
</comment>
<dbReference type="Pfam" id="PF08016">
    <property type="entry name" value="PKD_channel"/>
    <property type="match status" value="1"/>
</dbReference>
<evidence type="ECO:0000313" key="12">
    <source>
        <dbReference type="Proteomes" id="UP000009168"/>
    </source>
</evidence>
<evidence type="ECO:0000259" key="9">
    <source>
        <dbReference type="Pfam" id="PF08016"/>
    </source>
</evidence>
<dbReference type="Proteomes" id="UP000009168">
    <property type="component" value="Unassembled WGS sequence"/>
</dbReference>
<evidence type="ECO:0000256" key="7">
    <source>
        <dbReference type="SAM" id="MobiDB-lite"/>
    </source>
</evidence>
<feature type="region of interest" description="Disordered" evidence="7">
    <location>
        <begin position="939"/>
        <end position="958"/>
    </location>
</feature>
<dbReference type="OrthoDB" id="444119at2759"/>
<organism evidence="11 12">
    <name type="scientific">Tetrahymena thermophila (strain SB210)</name>
    <dbReference type="NCBI Taxonomy" id="312017"/>
    <lineage>
        <taxon>Eukaryota</taxon>
        <taxon>Sar</taxon>
        <taxon>Alveolata</taxon>
        <taxon>Ciliophora</taxon>
        <taxon>Intramacronucleata</taxon>
        <taxon>Oligohymenophorea</taxon>
        <taxon>Hymenostomatida</taxon>
        <taxon>Tetrahymenina</taxon>
        <taxon>Tetrahymenidae</taxon>
        <taxon>Tetrahymena</taxon>
    </lineage>
</organism>
<keyword evidence="4 8" id="KW-1133">Transmembrane helix</keyword>
<dbReference type="InterPro" id="IPR046791">
    <property type="entry name" value="Polycystin_dom"/>
</dbReference>
<dbReference type="OMA" id="EKINWIQ"/>
<gene>
    <name evidence="11" type="ORF">TTHERM_00444520</name>
</gene>
<feature type="domain" description="Polycystin" evidence="10">
    <location>
        <begin position="472"/>
        <end position="629"/>
    </location>
</feature>
<keyword evidence="3 8" id="KW-0812">Transmembrane</keyword>
<feature type="transmembrane region" description="Helical" evidence="8">
    <location>
        <begin position="677"/>
        <end position="702"/>
    </location>
</feature>
<dbReference type="InterPro" id="IPR051223">
    <property type="entry name" value="Polycystin"/>
</dbReference>
<dbReference type="EMBL" id="GG662504">
    <property type="protein sequence ID" value="EAS03070.2"/>
    <property type="molecule type" value="Genomic_DNA"/>
</dbReference>
<feature type="transmembrane region" description="Helical" evidence="8">
    <location>
        <begin position="856"/>
        <end position="881"/>
    </location>
</feature>
<feature type="domain" description="Polycystin cation channel PKD1/PKD2" evidence="9">
    <location>
        <begin position="741"/>
        <end position="886"/>
    </location>
</feature>
<accession>I7MHL0</accession>
<evidence type="ECO:0000259" key="10">
    <source>
        <dbReference type="Pfam" id="PF20519"/>
    </source>
</evidence>
<feature type="transmembrane region" description="Helical" evidence="8">
    <location>
        <begin position="826"/>
        <end position="844"/>
    </location>
</feature>